<dbReference type="RefSeq" id="WP_076759870.1">
    <property type="nucleotide sequence ID" value="NZ_JARMMH010000011.1"/>
</dbReference>
<protein>
    <submittedName>
        <fullName evidence="3">Transcription antiterminator LicT</fullName>
    </submittedName>
</protein>
<accession>A0A1R1S1N7</accession>
<proteinExistence type="predicted"/>
<dbReference type="InterPro" id="IPR004341">
    <property type="entry name" value="CAT_RNA-bd_dom"/>
</dbReference>
<dbReference type="InterPro" id="IPR036650">
    <property type="entry name" value="CAT_RNA-bd_dom_sf"/>
</dbReference>
<dbReference type="GO" id="GO:0006355">
    <property type="term" value="P:regulation of DNA-templated transcription"/>
    <property type="evidence" value="ECO:0007669"/>
    <property type="project" value="InterPro"/>
</dbReference>
<comment type="caution">
    <text evidence="3">The sequence shown here is derived from an EMBL/GenBank/DDBJ whole genome shotgun (WGS) entry which is preliminary data.</text>
</comment>
<evidence type="ECO:0000256" key="1">
    <source>
        <dbReference type="ARBA" id="ARBA00022737"/>
    </source>
</evidence>
<dbReference type="SMART" id="SM01061">
    <property type="entry name" value="CAT_RBD"/>
    <property type="match status" value="1"/>
</dbReference>
<accession>A0A1R1QR50</accession>
<dbReference type="AlphaFoldDB" id="A0A1R1QR50"/>
<dbReference type="PROSITE" id="PS51372">
    <property type="entry name" value="PRD_2"/>
    <property type="match status" value="2"/>
</dbReference>
<dbReference type="InterPro" id="IPR011608">
    <property type="entry name" value="PRD"/>
</dbReference>
<gene>
    <name evidence="3" type="ORF">BW143_08015</name>
</gene>
<dbReference type="NCBIfam" id="NF046042">
    <property type="entry name" value="LicT"/>
    <property type="match status" value="1"/>
</dbReference>
<keyword evidence="4" id="KW-1185">Reference proteome</keyword>
<name>A0A1R1QR50_9BACI</name>
<dbReference type="PANTHER" id="PTHR30185">
    <property type="entry name" value="CRYPTIC BETA-GLUCOSIDE BGL OPERON ANTITERMINATOR"/>
    <property type="match status" value="1"/>
</dbReference>
<feature type="domain" description="PRD" evidence="2">
    <location>
        <begin position="171"/>
        <end position="277"/>
    </location>
</feature>
<organism evidence="3 4">
    <name type="scientific">Bacillus swezeyi</name>
    <dbReference type="NCBI Taxonomy" id="1925020"/>
    <lineage>
        <taxon>Bacteria</taxon>
        <taxon>Bacillati</taxon>
        <taxon>Bacillota</taxon>
        <taxon>Bacilli</taxon>
        <taxon>Bacillales</taxon>
        <taxon>Bacillaceae</taxon>
        <taxon>Bacillus</taxon>
    </lineage>
</organism>
<feature type="domain" description="PRD" evidence="2">
    <location>
        <begin position="65"/>
        <end position="170"/>
    </location>
</feature>
<sequence>MKIAKVINNNVISVLNEQGQELVVMGRGIAFQKKPGEQVDEKRIEKIFRLDNKDVSERFKTLLDEIPIEFMEMSEEIISYAKMKLGKKLNDSIYVSLTDHIHFAVERHKKGLDIKNALLWETKRLYKDEFAIGKQALQIIANKTGITLPEDEAAFIALHIVNAELNEEMPNIVNITKVMQEILSIVKYHFHINFDEESLHYYRFITHLKFFAQRLFSGTYMESKDDFLFETVKNKYRDAYVCTNKIRQYIQKEYQHDLTSEELLYLTIHIERVVHQA</sequence>
<dbReference type="EMBL" id="MTJL01000011">
    <property type="protein sequence ID" value="OMI07123.1"/>
    <property type="molecule type" value="Genomic_DNA"/>
</dbReference>
<evidence type="ECO:0000259" key="2">
    <source>
        <dbReference type="PROSITE" id="PS51372"/>
    </source>
</evidence>
<dbReference type="Pfam" id="PF00874">
    <property type="entry name" value="PRD"/>
    <property type="match status" value="2"/>
</dbReference>
<reference evidence="3 4" key="1">
    <citation type="submission" date="2017-01" db="EMBL/GenBank/DDBJ databases">
        <title>Bacillus phylogenomics.</title>
        <authorList>
            <person name="Dunlap C."/>
        </authorList>
    </citation>
    <scope>NUCLEOTIDE SEQUENCE [LARGE SCALE GENOMIC DNA]</scope>
    <source>
        <strain evidence="3 4">NRRL B-41282</strain>
    </source>
</reference>
<dbReference type="GO" id="GO:0003723">
    <property type="term" value="F:RNA binding"/>
    <property type="evidence" value="ECO:0007669"/>
    <property type="project" value="InterPro"/>
</dbReference>
<dbReference type="Gene3D" id="2.30.24.10">
    <property type="entry name" value="CAT RNA-binding domain"/>
    <property type="match status" value="1"/>
</dbReference>
<evidence type="ECO:0000313" key="4">
    <source>
        <dbReference type="Proteomes" id="UP000187367"/>
    </source>
</evidence>
<dbReference type="InterPro" id="IPR036634">
    <property type="entry name" value="PRD_sf"/>
</dbReference>
<dbReference type="InterPro" id="IPR050661">
    <property type="entry name" value="BglG_antiterminators"/>
</dbReference>
<dbReference type="Gene3D" id="1.10.1790.10">
    <property type="entry name" value="PRD domain"/>
    <property type="match status" value="2"/>
</dbReference>
<dbReference type="SUPFAM" id="SSF50151">
    <property type="entry name" value="SacY-like RNA-binding domain"/>
    <property type="match status" value="1"/>
</dbReference>
<dbReference type="OrthoDB" id="9813552at2"/>
<dbReference type="Proteomes" id="UP000187367">
    <property type="component" value="Unassembled WGS sequence"/>
</dbReference>
<dbReference type="SUPFAM" id="SSF63520">
    <property type="entry name" value="PTS-regulatory domain, PRD"/>
    <property type="match status" value="2"/>
</dbReference>
<keyword evidence="1" id="KW-0677">Repeat</keyword>
<evidence type="ECO:0000313" key="3">
    <source>
        <dbReference type="EMBL" id="OMI07123.1"/>
    </source>
</evidence>
<dbReference type="PANTHER" id="PTHR30185:SF15">
    <property type="entry name" value="CRYPTIC BETA-GLUCOSIDE BGL OPERON ANTITERMINATOR"/>
    <property type="match status" value="1"/>
</dbReference>
<dbReference type="Pfam" id="PF03123">
    <property type="entry name" value="CAT_RBD"/>
    <property type="match status" value="1"/>
</dbReference>